<protein>
    <submittedName>
        <fullName evidence="2">Uncharacterized protein</fullName>
    </submittedName>
</protein>
<gene>
    <name evidence="2" type="ORF">IAA98_06775</name>
</gene>
<feature type="region of interest" description="Disordered" evidence="1">
    <location>
        <begin position="100"/>
        <end position="126"/>
    </location>
</feature>
<accession>A0A9D1GXL1</accession>
<organism evidence="2 3">
    <name type="scientific">Candidatus Avipropionibacterium avicola</name>
    <dbReference type="NCBI Taxonomy" id="2840701"/>
    <lineage>
        <taxon>Bacteria</taxon>
        <taxon>Bacillati</taxon>
        <taxon>Actinomycetota</taxon>
        <taxon>Actinomycetes</taxon>
        <taxon>Propionibacteriales</taxon>
        <taxon>Propionibacteriaceae</taxon>
        <taxon>Propionibacteriaceae incertae sedis</taxon>
        <taxon>Candidatus Avipropionibacterium</taxon>
    </lineage>
</organism>
<reference evidence="2" key="1">
    <citation type="submission" date="2020-10" db="EMBL/GenBank/DDBJ databases">
        <authorList>
            <person name="Gilroy R."/>
        </authorList>
    </citation>
    <scope>NUCLEOTIDE SEQUENCE</scope>
    <source>
        <strain evidence="2">ChiGjej1B1-24693</strain>
    </source>
</reference>
<comment type="caution">
    <text evidence="2">The sequence shown here is derived from an EMBL/GenBank/DDBJ whole genome shotgun (WGS) entry which is preliminary data.</text>
</comment>
<dbReference type="EMBL" id="DVLP01000208">
    <property type="protein sequence ID" value="HIT75269.1"/>
    <property type="molecule type" value="Genomic_DNA"/>
</dbReference>
<dbReference type="AlphaFoldDB" id="A0A9D1GXL1"/>
<reference evidence="2" key="2">
    <citation type="journal article" date="2021" name="PeerJ">
        <title>Extensive microbial diversity within the chicken gut microbiome revealed by metagenomics and culture.</title>
        <authorList>
            <person name="Gilroy R."/>
            <person name="Ravi A."/>
            <person name="Getino M."/>
            <person name="Pursley I."/>
            <person name="Horton D.L."/>
            <person name="Alikhan N.F."/>
            <person name="Baker D."/>
            <person name="Gharbi K."/>
            <person name="Hall N."/>
            <person name="Watson M."/>
            <person name="Adriaenssens E.M."/>
            <person name="Foster-Nyarko E."/>
            <person name="Jarju S."/>
            <person name="Secka A."/>
            <person name="Antonio M."/>
            <person name="Oren A."/>
            <person name="Chaudhuri R.R."/>
            <person name="La Ragione R."/>
            <person name="Hildebrand F."/>
            <person name="Pallen M.J."/>
        </authorList>
    </citation>
    <scope>NUCLEOTIDE SEQUENCE</scope>
    <source>
        <strain evidence="2">ChiGjej1B1-24693</strain>
    </source>
</reference>
<dbReference type="Proteomes" id="UP000886842">
    <property type="component" value="Unassembled WGS sequence"/>
</dbReference>
<proteinExistence type="predicted"/>
<name>A0A9D1GXL1_9ACTN</name>
<evidence type="ECO:0000256" key="1">
    <source>
        <dbReference type="SAM" id="MobiDB-lite"/>
    </source>
</evidence>
<evidence type="ECO:0000313" key="3">
    <source>
        <dbReference type="Proteomes" id="UP000886842"/>
    </source>
</evidence>
<evidence type="ECO:0000313" key="2">
    <source>
        <dbReference type="EMBL" id="HIT75269.1"/>
    </source>
</evidence>
<sequence>MPLDPATLAEIRAALDRAGAATAANALPELRRAAEQLAELIDDSLAEAVLTDGDSLRAAGARAGLSENAVGPRLARTSALAPYANAHGRVTASAVERARYDRETGRPRVASTTPKPMRFTPRRSTS</sequence>